<protein>
    <recommendedName>
        <fullName evidence="1">DUF58 domain-containing protein</fullName>
    </recommendedName>
</protein>
<evidence type="ECO:0000259" key="1">
    <source>
        <dbReference type="Pfam" id="PF01882"/>
    </source>
</evidence>
<dbReference type="RefSeq" id="WP_147163940.1">
    <property type="nucleotide sequence ID" value="NZ_BJZO01000053.1"/>
</dbReference>
<sequence>MPLASRPLGATLERAASRPRLDRAEAMAAPLPPLLVAAERIAASVALGTHGRRRPGPGEDFWQFRRYQPGDAPSAIDWRRSARADPVFVREREWEAAQAVWIACDRSASMAYASGRALPWKSTRAMELALALASLLVRGGERIALAGQDTLPAQGRAAVVRMALAFGRDGPERPDARPGAAWEAPVSRHGRLVVFGDFLDPIEDVRAGLRRMASAGVGGHLVQILDPAEETLPFDGRVRFDGLEGEPPVLVDRVEAVQVRYRRRLAAHREAVAALARRAGWGFLVHHTDQPPRLALLALYRALSETPPPRAPGPW</sequence>
<dbReference type="Pfam" id="PF01882">
    <property type="entry name" value="DUF58"/>
    <property type="match status" value="1"/>
</dbReference>
<feature type="domain" description="DUF58" evidence="1">
    <location>
        <begin position="64"/>
        <end position="270"/>
    </location>
</feature>
<dbReference type="InterPro" id="IPR002881">
    <property type="entry name" value="DUF58"/>
</dbReference>
<comment type="caution">
    <text evidence="2">The sequence shown here is derived from an EMBL/GenBank/DDBJ whole genome shotgun (WGS) entry which is preliminary data.</text>
</comment>
<organism evidence="2 3">
    <name type="scientific">Pararhodospirillum oryzae</name>
    <dbReference type="NCBI Taxonomy" id="478448"/>
    <lineage>
        <taxon>Bacteria</taxon>
        <taxon>Pseudomonadati</taxon>
        <taxon>Pseudomonadota</taxon>
        <taxon>Alphaproteobacteria</taxon>
        <taxon>Rhodospirillales</taxon>
        <taxon>Rhodospirillaceae</taxon>
        <taxon>Pararhodospirillum</taxon>
    </lineage>
</organism>
<evidence type="ECO:0000313" key="3">
    <source>
        <dbReference type="Proteomes" id="UP000321567"/>
    </source>
</evidence>
<accession>A0A512H913</accession>
<proteinExistence type="predicted"/>
<dbReference type="PANTHER" id="PTHR33608:SF6">
    <property type="entry name" value="BLL2464 PROTEIN"/>
    <property type="match status" value="1"/>
</dbReference>
<dbReference type="EMBL" id="BJZO01000053">
    <property type="protein sequence ID" value="GEO81922.1"/>
    <property type="molecule type" value="Genomic_DNA"/>
</dbReference>
<dbReference type="OrthoDB" id="9794556at2"/>
<reference evidence="2 3" key="1">
    <citation type="submission" date="2019-07" db="EMBL/GenBank/DDBJ databases">
        <title>Whole genome shotgun sequence of Rhodospirillum oryzae NBRC 107573.</title>
        <authorList>
            <person name="Hosoyama A."/>
            <person name="Uohara A."/>
            <person name="Ohji S."/>
            <person name="Ichikawa N."/>
        </authorList>
    </citation>
    <scope>NUCLEOTIDE SEQUENCE [LARGE SCALE GENOMIC DNA]</scope>
    <source>
        <strain evidence="2 3">NBRC 107573</strain>
    </source>
</reference>
<evidence type="ECO:0000313" key="2">
    <source>
        <dbReference type="EMBL" id="GEO81922.1"/>
    </source>
</evidence>
<dbReference type="AlphaFoldDB" id="A0A512H913"/>
<dbReference type="Proteomes" id="UP000321567">
    <property type="component" value="Unassembled WGS sequence"/>
</dbReference>
<gene>
    <name evidence="2" type="ORF">ROR02_20530</name>
</gene>
<keyword evidence="3" id="KW-1185">Reference proteome</keyword>
<dbReference type="PANTHER" id="PTHR33608">
    <property type="entry name" value="BLL2464 PROTEIN"/>
    <property type="match status" value="1"/>
</dbReference>
<name>A0A512H913_9PROT</name>